<gene>
    <name evidence="5" type="ORF">PL2TA16_01165</name>
</gene>
<keyword evidence="3" id="KW-0804">Transcription</keyword>
<organism evidence="5 6">
    <name type="scientific">Pseudoalteromonas luteoviolacea (strain 2ta16)</name>
    <dbReference type="NCBI Taxonomy" id="1353533"/>
    <lineage>
        <taxon>Bacteria</taxon>
        <taxon>Pseudomonadati</taxon>
        <taxon>Pseudomonadota</taxon>
        <taxon>Gammaproteobacteria</taxon>
        <taxon>Alteromonadales</taxon>
        <taxon>Pseudoalteromonadaceae</taxon>
        <taxon>Pseudoalteromonas</taxon>
    </lineage>
</organism>
<dbReference type="PROSITE" id="PS51118">
    <property type="entry name" value="HTH_HXLR"/>
    <property type="match status" value="1"/>
</dbReference>
<dbReference type="EMBL" id="AUSV01000128">
    <property type="protein sequence ID" value="ESP91158.1"/>
    <property type="molecule type" value="Genomic_DNA"/>
</dbReference>
<dbReference type="AlphaFoldDB" id="V4HMZ8"/>
<proteinExistence type="predicted"/>
<keyword evidence="2" id="KW-0238">DNA-binding</keyword>
<accession>V4HMZ8</accession>
<evidence type="ECO:0000256" key="3">
    <source>
        <dbReference type="ARBA" id="ARBA00023163"/>
    </source>
</evidence>
<dbReference type="InterPro" id="IPR036388">
    <property type="entry name" value="WH-like_DNA-bd_sf"/>
</dbReference>
<evidence type="ECO:0000256" key="1">
    <source>
        <dbReference type="ARBA" id="ARBA00023015"/>
    </source>
</evidence>
<reference evidence="5 6" key="1">
    <citation type="submission" date="2013-07" db="EMBL/GenBank/DDBJ databases">
        <title>Draft genome sequence of Pseudoalteromonas luteoviolacea 2ta16.</title>
        <authorList>
            <person name="Allen E.E."/>
            <person name="Azam F."/>
            <person name="Podell S."/>
        </authorList>
    </citation>
    <scope>NUCLEOTIDE SEQUENCE [LARGE SCALE GENOMIC DNA]</scope>
    <source>
        <strain evidence="5 6">2ta16</strain>
    </source>
</reference>
<keyword evidence="1" id="KW-0805">Transcription regulation</keyword>
<dbReference type="InterPro" id="IPR002577">
    <property type="entry name" value="HTH_HxlR"/>
</dbReference>
<dbReference type="RefSeq" id="WP_023401422.1">
    <property type="nucleotide sequence ID" value="NZ_AUSV01000128.1"/>
</dbReference>
<comment type="caution">
    <text evidence="5">The sequence shown here is derived from an EMBL/GenBank/DDBJ whole genome shotgun (WGS) entry which is preliminary data.</text>
</comment>
<dbReference type="PANTHER" id="PTHR33204:SF37">
    <property type="entry name" value="HTH-TYPE TRANSCRIPTIONAL REGULATOR YODB"/>
    <property type="match status" value="1"/>
</dbReference>
<dbReference type="Gene3D" id="1.10.10.10">
    <property type="entry name" value="Winged helix-like DNA-binding domain superfamily/Winged helix DNA-binding domain"/>
    <property type="match status" value="1"/>
</dbReference>
<dbReference type="PANTHER" id="PTHR33204">
    <property type="entry name" value="TRANSCRIPTIONAL REGULATOR, MARR FAMILY"/>
    <property type="match status" value="1"/>
</dbReference>
<evidence type="ECO:0000313" key="5">
    <source>
        <dbReference type="EMBL" id="ESP91158.1"/>
    </source>
</evidence>
<dbReference type="InterPro" id="IPR036390">
    <property type="entry name" value="WH_DNA-bd_sf"/>
</dbReference>
<sequence>MTKRSDCPISNVLDHVGDKWSLLIIRDLMFFGKHSYSELQNSDEKMATNILSSRLEKLEKEGLIHKQKDEQDKRKKVYRLTEAGVDMLPIMLEMIMWSAKHAPETNIPNQLVSRVHTDRAGLIQELTEQIHQQP</sequence>
<evidence type="ECO:0000256" key="2">
    <source>
        <dbReference type="ARBA" id="ARBA00023125"/>
    </source>
</evidence>
<name>V4HMZ8_PSEL2</name>
<evidence type="ECO:0000313" key="6">
    <source>
        <dbReference type="Proteomes" id="UP000017820"/>
    </source>
</evidence>
<dbReference type="Pfam" id="PF01638">
    <property type="entry name" value="HxlR"/>
    <property type="match status" value="1"/>
</dbReference>
<protein>
    <submittedName>
        <fullName evidence="5">Putative transcriptional regulator</fullName>
    </submittedName>
</protein>
<dbReference type="SUPFAM" id="SSF46785">
    <property type="entry name" value="Winged helix' DNA-binding domain"/>
    <property type="match status" value="1"/>
</dbReference>
<dbReference type="PATRIC" id="fig|1353533.3.peg.4586"/>
<feature type="domain" description="HTH hxlR-type" evidence="4">
    <location>
        <begin position="7"/>
        <end position="106"/>
    </location>
</feature>
<dbReference type="GO" id="GO:0003677">
    <property type="term" value="F:DNA binding"/>
    <property type="evidence" value="ECO:0007669"/>
    <property type="project" value="UniProtKB-KW"/>
</dbReference>
<dbReference type="Proteomes" id="UP000017820">
    <property type="component" value="Unassembled WGS sequence"/>
</dbReference>
<evidence type="ECO:0000259" key="4">
    <source>
        <dbReference type="PROSITE" id="PS51118"/>
    </source>
</evidence>